<sequence length="324" mass="34454">MKAVLCRQYGPPGTLVFEEVPDPQPGPGQVLIDVRAAGVNFPDTLIIENKYQLKPALPFSPGAEVAGTVAAVGEGVQGLRPGDRVVAIPGYGGYAEKVLAPQADVFPLPEGIGFEDAAAFLIAYGTTHYALQERAAIRPGETLLVLGAAGGTGLSAVELGKLLGARVIAAASSDEKLALCREHGADEVINYSHEDLRQRLKELTGGRGVDVIYDPVGGPYSEPALRSMAWNGRFLVIGFTAGEIPKIALNLTLLKGCAIVGVWWGGFLRAEPQRAAALTRELVEWFRCGKVRPYVSKRYSLAQAAQALEDVAQRRVTGKMVLVP</sequence>
<comment type="caution">
    <text evidence="1">The sequence shown here is derived from an EMBL/GenBank/DDBJ whole genome shotgun (WGS) entry which is preliminary data.</text>
</comment>
<dbReference type="InterPro" id="IPR020843">
    <property type="entry name" value="ER"/>
</dbReference>
<dbReference type="SUPFAM" id="SSF51735">
    <property type="entry name" value="NAD(P)-binding Rossmann-fold domains"/>
    <property type="match status" value="1"/>
</dbReference>
<dbReference type="CDD" id="cd08241">
    <property type="entry name" value="QOR1"/>
    <property type="match status" value="1"/>
</dbReference>
<name>A0A2S5T592_9BURK</name>
<dbReference type="SUPFAM" id="SSF50129">
    <property type="entry name" value="GroES-like"/>
    <property type="match status" value="1"/>
</dbReference>
<dbReference type="InterPro" id="IPR013149">
    <property type="entry name" value="ADH-like_C"/>
</dbReference>
<dbReference type="Pfam" id="PF00107">
    <property type="entry name" value="ADH_zinc_N"/>
    <property type="match status" value="1"/>
</dbReference>
<dbReference type="EMBL" id="PSNY01000007">
    <property type="protein sequence ID" value="PPE70153.1"/>
    <property type="molecule type" value="Genomic_DNA"/>
</dbReference>
<dbReference type="InterPro" id="IPR011032">
    <property type="entry name" value="GroES-like_sf"/>
</dbReference>
<dbReference type="RefSeq" id="WP_104357128.1">
    <property type="nucleotide sequence ID" value="NZ_CP064338.1"/>
</dbReference>
<proteinExistence type="predicted"/>
<dbReference type="GO" id="GO:0016491">
    <property type="term" value="F:oxidoreductase activity"/>
    <property type="evidence" value="ECO:0007669"/>
    <property type="project" value="InterPro"/>
</dbReference>
<dbReference type="Gene3D" id="3.40.50.720">
    <property type="entry name" value="NAD(P)-binding Rossmann-like Domain"/>
    <property type="match status" value="1"/>
</dbReference>
<reference evidence="1 2" key="1">
    <citation type="submission" date="2018-02" db="EMBL/GenBank/DDBJ databases">
        <title>Reclassifiation of [Polyangium] brachysporum DSM 7029 as Guopingzhaonella breviflexa gen. nov., sp. nov., a member of the family Comamonadaceae.</title>
        <authorList>
            <person name="Tang B."/>
        </authorList>
    </citation>
    <scope>NUCLEOTIDE SEQUENCE [LARGE SCALE GENOMIC DNA]</scope>
    <source>
        <strain evidence="1 2">DSM 15344</strain>
    </source>
</reference>
<gene>
    <name evidence="1" type="ORF">C1702_07805</name>
</gene>
<dbReference type="InterPro" id="IPR036291">
    <property type="entry name" value="NAD(P)-bd_dom_sf"/>
</dbReference>
<evidence type="ECO:0000313" key="1">
    <source>
        <dbReference type="EMBL" id="PPE70153.1"/>
    </source>
</evidence>
<dbReference type="Proteomes" id="UP000239406">
    <property type="component" value="Unassembled WGS sequence"/>
</dbReference>
<dbReference type="InterPro" id="IPR013154">
    <property type="entry name" value="ADH-like_N"/>
</dbReference>
<dbReference type="Gene3D" id="3.90.180.10">
    <property type="entry name" value="Medium-chain alcohol dehydrogenases, catalytic domain"/>
    <property type="match status" value="1"/>
</dbReference>
<dbReference type="AlphaFoldDB" id="A0A2S5T592"/>
<dbReference type="InterPro" id="IPR051397">
    <property type="entry name" value="Zn-ADH-like_protein"/>
</dbReference>
<dbReference type="PANTHER" id="PTHR43677:SF4">
    <property type="entry name" value="QUINONE OXIDOREDUCTASE-LIKE PROTEIN 2"/>
    <property type="match status" value="1"/>
</dbReference>
<protein>
    <submittedName>
        <fullName evidence="1">NADPH:quinone oxidoreductase</fullName>
    </submittedName>
</protein>
<accession>A0A2S5T592</accession>
<organism evidence="1 2">
    <name type="scientific">Caldimonas thermodepolymerans</name>
    <dbReference type="NCBI Taxonomy" id="215580"/>
    <lineage>
        <taxon>Bacteria</taxon>
        <taxon>Pseudomonadati</taxon>
        <taxon>Pseudomonadota</taxon>
        <taxon>Betaproteobacteria</taxon>
        <taxon>Burkholderiales</taxon>
        <taxon>Sphaerotilaceae</taxon>
        <taxon>Caldimonas</taxon>
    </lineage>
</organism>
<dbReference type="SMART" id="SM00829">
    <property type="entry name" value="PKS_ER"/>
    <property type="match status" value="1"/>
</dbReference>
<evidence type="ECO:0000313" key="2">
    <source>
        <dbReference type="Proteomes" id="UP000239406"/>
    </source>
</evidence>
<dbReference type="PANTHER" id="PTHR43677">
    <property type="entry name" value="SHORT-CHAIN DEHYDROGENASE/REDUCTASE"/>
    <property type="match status" value="1"/>
</dbReference>
<dbReference type="Pfam" id="PF08240">
    <property type="entry name" value="ADH_N"/>
    <property type="match status" value="1"/>
</dbReference>
<keyword evidence="2" id="KW-1185">Reference proteome</keyword>